<feature type="transmembrane region" description="Helical" evidence="7">
    <location>
        <begin position="323"/>
        <end position="341"/>
    </location>
</feature>
<feature type="transmembrane region" description="Helical" evidence="7">
    <location>
        <begin position="45"/>
        <end position="65"/>
    </location>
</feature>
<keyword evidence="3" id="KW-1003">Cell membrane</keyword>
<dbReference type="GO" id="GO:0005886">
    <property type="term" value="C:plasma membrane"/>
    <property type="evidence" value="ECO:0007669"/>
    <property type="project" value="UniProtKB-SubCell"/>
</dbReference>
<evidence type="ECO:0000256" key="3">
    <source>
        <dbReference type="ARBA" id="ARBA00022475"/>
    </source>
</evidence>
<sequence length="475" mass="53643">MASSVSSKKQKSALIWNAVERFSTQAIHLILSIIIARLLNPSDYGLVAMVSIFMAIAQTLIDSGFSNALIQKQNRTEVDFSTIFHFNNFASLFLYIVLYFGSIPISKFYDSSELIPVLRLFAFNLIIQGLSIIQQTQLIIELRFKDKAKISLVAVIISGICGIIMAYNDFGPYALVWQIIIMNAITTIGIWIMKPWKPMLVFSLSSFRTLFKFSSKIMIGGLLHSVYTNIYSLIIGKIYNSAALGLYTKANNLSKTPSLQIATIIDQVSYPVLCGLQNDSVQLKTMFFKYLRLSSFIITPIMILLCCLARPLVIILLGTKWEAMIIFLQVLSLAYILEPVQKFNWQLLNVHGRSDLSLKSEVVKKIISISLLLIAIQFDAIYVALSLLIYSVCDVIIIIYFVRQITDISYKEEIRQLKPFYIGGLLMCLLIYLTICLISNVYISFIVGLLVGLVTYAIICRLFNCPELKHISKKL</sequence>
<feature type="transmembrane region" description="Helical" evidence="7">
    <location>
        <begin position="441"/>
        <end position="464"/>
    </location>
</feature>
<dbReference type="EMBL" id="CYXP01000005">
    <property type="protein sequence ID" value="CUN17282.1"/>
    <property type="molecule type" value="Genomic_DNA"/>
</dbReference>
<dbReference type="AlphaFoldDB" id="A0A173UQE9"/>
<feature type="transmembrane region" description="Helical" evidence="7">
    <location>
        <begin position="417"/>
        <end position="435"/>
    </location>
</feature>
<dbReference type="Proteomes" id="UP000095591">
    <property type="component" value="Unassembled WGS sequence"/>
</dbReference>
<feature type="transmembrane region" description="Helical" evidence="7">
    <location>
        <begin position="387"/>
        <end position="405"/>
    </location>
</feature>
<dbReference type="CDD" id="cd13127">
    <property type="entry name" value="MATE_tuaB_like"/>
    <property type="match status" value="1"/>
</dbReference>
<feature type="transmembrane region" description="Helical" evidence="7">
    <location>
        <begin position="117"/>
        <end position="138"/>
    </location>
</feature>
<feature type="transmembrane region" description="Helical" evidence="7">
    <location>
        <begin position="173"/>
        <end position="193"/>
    </location>
</feature>
<feature type="transmembrane region" description="Helical" evidence="7">
    <location>
        <begin position="293"/>
        <end position="317"/>
    </location>
</feature>
<evidence type="ECO:0000313" key="8">
    <source>
        <dbReference type="EMBL" id="CUN17282.1"/>
    </source>
</evidence>
<dbReference type="RefSeq" id="WP_007219042.1">
    <property type="nucleotide sequence ID" value="NZ_CYXP01000005.1"/>
</dbReference>
<keyword evidence="6 7" id="KW-0472">Membrane</keyword>
<dbReference type="PANTHER" id="PTHR30250:SF10">
    <property type="entry name" value="LIPOPOLYSACCHARIDE BIOSYNTHESIS PROTEIN WZXC"/>
    <property type="match status" value="1"/>
</dbReference>
<evidence type="ECO:0000256" key="2">
    <source>
        <dbReference type="ARBA" id="ARBA00007430"/>
    </source>
</evidence>
<feature type="transmembrane region" description="Helical" evidence="7">
    <location>
        <begin position="21"/>
        <end position="39"/>
    </location>
</feature>
<evidence type="ECO:0000256" key="5">
    <source>
        <dbReference type="ARBA" id="ARBA00022989"/>
    </source>
</evidence>
<evidence type="ECO:0000256" key="1">
    <source>
        <dbReference type="ARBA" id="ARBA00004651"/>
    </source>
</evidence>
<name>A0A173UQE9_PARDI</name>
<dbReference type="Pfam" id="PF13440">
    <property type="entry name" value="Polysacc_synt_3"/>
    <property type="match status" value="1"/>
</dbReference>
<reference evidence="8 9" key="1">
    <citation type="submission" date="2015-09" db="EMBL/GenBank/DDBJ databases">
        <authorList>
            <consortium name="Pathogen Informatics"/>
        </authorList>
    </citation>
    <scope>NUCLEOTIDE SEQUENCE [LARGE SCALE GENOMIC DNA]</scope>
    <source>
        <strain evidence="8 9">2789STDY5608872</strain>
    </source>
</reference>
<comment type="similarity">
    <text evidence="2">Belongs to the polysaccharide synthase family.</text>
</comment>
<evidence type="ECO:0000313" key="9">
    <source>
        <dbReference type="Proteomes" id="UP000095591"/>
    </source>
</evidence>
<evidence type="ECO:0000256" key="7">
    <source>
        <dbReference type="SAM" id="Phobius"/>
    </source>
</evidence>
<keyword evidence="5 7" id="KW-1133">Transmembrane helix</keyword>
<dbReference type="InterPro" id="IPR050833">
    <property type="entry name" value="Poly_Biosynth_Transport"/>
</dbReference>
<feature type="transmembrane region" description="Helical" evidence="7">
    <location>
        <begin position="150"/>
        <end position="167"/>
    </location>
</feature>
<evidence type="ECO:0000256" key="4">
    <source>
        <dbReference type="ARBA" id="ARBA00022692"/>
    </source>
</evidence>
<evidence type="ECO:0000256" key="6">
    <source>
        <dbReference type="ARBA" id="ARBA00023136"/>
    </source>
</evidence>
<proteinExistence type="inferred from homology"/>
<comment type="subcellular location">
    <subcellularLocation>
        <location evidence="1">Cell membrane</location>
        <topology evidence="1">Multi-pass membrane protein</topology>
    </subcellularLocation>
</comment>
<dbReference type="PANTHER" id="PTHR30250">
    <property type="entry name" value="PST FAMILY PREDICTED COLANIC ACID TRANSPORTER"/>
    <property type="match status" value="1"/>
</dbReference>
<keyword evidence="4 7" id="KW-0812">Transmembrane</keyword>
<protein>
    <submittedName>
        <fullName evidence="8">Lipopolysaccharide biosynthesis protein wzxC</fullName>
    </submittedName>
</protein>
<organism evidence="8 9">
    <name type="scientific">Parabacteroides distasonis</name>
    <dbReference type="NCBI Taxonomy" id="823"/>
    <lineage>
        <taxon>Bacteria</taxon>
        <taxon>Pseudomonadati</taxon>
        <taxon>Bacteroidota</taxon>
        <taxon>Bacteroidia</taxon>
        <taxon>Bacteroidales</taxon>
        <taxon>Tannerellaceae</taxon>
        <taxon>Parabacteroides</taxon>
    </lineage>
</organism>
<gene>
    <name evidence="8" type="primary">wzxC_2</name>
    <name evidence="8" type="ORF">ERS852429_02273</name>
</gene>
<accession>A0A173UQE9</accession>
<feature type="transmembrane region" description="Helical" evidence="7">
    <location>
        <begin position="86"/>
        <end position="105"/>
    </location>
</feature>